<feature type="transmembrane region" description="Helical" evidence="6">
    <location>
        <begin position="35"/>
        <end position="54"/>
    </location>
</feature>
<keyword evidence="4" id="KW-1015">Disulfide bond</keyword>
<protein>
    <recommendedName>
        <fullName evidence="7">CFEM domain-containing protein</fullName>
    </recommendedName>
</protein>
<proteinExistence type="predicted"/>
<name>A0A4Y7PQ72_9AGAM</name>
<evidence type="ECO:0000313" key="8">
    <source>
        <dbReference type="EMBL" id="TDL16660.1"/>
    </source>
</evidence>
<dbReference type="InterPro" id="IPR008427">
    <property type="entry name" value="Extracellular_membr_CFEM_dom"/>
</dbReference>
<dbReference type="VEuPathDB" id="FungiDB:BD410DRAFT_795148"/>
<evidence type="ECO:0000256" key="2">
    <source>
        <dbReference type="ARBA" id="ARBA00022525"/>
    </source>
</evidence>
<reference evidence="8 9" key="1">
    <citation type="submission" date="2018-06" db="EMBL/GenBank/DDBJ databases">
        <title>A transcriptomic atlas of mushroom development highlights an independent origin of complex multicellularity.</title>
        <authorList>
            <consortium name="DOE Joint Genome Institute"/>
            <person name="Krizsan K."/>
            <person name="Almasi E."/>
            <person name="Merenyi Z."/>
            <person name="Sahu N."/>
            <person name="Viragh M."/>
            <person name="Koszo T."/>
            <person name="Mondo S."/>
            <person name="Kiss B."/>
            <person name="Balint B."/>
            <person name="Kues U."/>
            <person name="Barry K."/>
            <person name="Hegedus J.C."/>
            <person name="Henrissat B."/>
            <person name="Johnson J."/>
            <person name="Lipzen A."/>
            <person name="Ohm R."/>
            <person name="Nagy I."/>
            <person name="Pangilinan J."/>
            <person name="Yan J."/>
            <person name="Xiong Y."/>
            <person name="Grigoriev I.V."/>
            <person name="Hibbett D.S."/>
            <person name="Nagy L.G."/>
        </authorList>
    </citation>
    <scope>NUCLEOTIDE SEQUENCE [LARGE SCALE GENOMIC DNA]</scope>
    <source>
        <strain evidence="8 9">SZMC22713</strain>
    </source>
</reference>
<dbReference type="Proteomes" id="UP000294933">
    <property type="component" value="Unassembled WGS sequence"/>
</dbReference>
<evidence type="ECO:0000256" key="1">
    <source>
        <dbReference type="ARBA" id="ARBA00004613"/>
    </source>
</evidence>
<feature type="compositionally biased region" description="Low complexity" evidence="5">
    <location>
        <begin position="130"/>
        <end position="191"/>
    </location>
</feature>
<evidence type="ECO:0000313" key="9">
    <source>
        <dbReference type="Proteomes" id="UP000294933"/>
    </source>
</evidence>
<dbReference type="EMBL" id="ML170238">
    <property type="protein sequence ID" value="TDL16660.1"/>
    <property type="molecule type" value="Genomic_DNA"/>
</dbReference>
<accession>A0A4Y7PQ72</accession>
<evidence type="ECO:0000259" key="7">
    <source>
        <dbReference type="PROSITE" id="PS52012"/>
    </source>
</evidence>
<sequence length="218" mass="22431">MSGGATPPKSWHKICIASRLQRTYKLAGRNTQFDVTPMFFTTIISCFFFGSMVFGSPQITQCGNECIIAAANAMGCANEYDLPCLCKSESHVSFLRAVATCACSAPERASVISLQQSECQSVSTPASGNPPSTTATIPSTATSFSVTTSSQPTTTPPSSDSSVVQSTSTSSGSSTSSTTNTPSGSSRPSGSITTAPVAFGYINGALLIVLGAGMQIFV</sequence>
<keyword evidence="6" id="KW-0812">Transmembrane</keyword>
<comment type="subcellular location">
    <subcellularLocation>
        <location evidence="1">Secreted</location>
    </subcellularLocation>
</comment>
<keyword evidence="6" id="KW-0472">Membrane</keyword>
<feature type="domain" description="CFEM" evidence="7">
    <location>
        <begin position="34"/>
        <end position="144"/>
    </location>
</feature>
<feature type="region of interest" description="Disordered" evidence="5">
    <location>
        <begin position="121"/>
        <end position="191"/>
    </location>
</feature>
<evidence type="ECO:0000256" key="4">
    <source>
        <dbReference type="ARBA" id="ARBA00023157"/>
    </source>
</evidence>
<feature type="transmembrane region" description="Helical" evidence="6">
    <location>
        <begin position="197"/>
        <end position="217"/>
    </location>
</feature>
<evidence type="ECO:0000256" key="3">
    <source>
        <dbReference type="ARBA" id="ARBA00022729"/>
    </source>
</evidence>
<keyword evidence="6" id="KW-1133">Transmembrane helix</keyword>
<dbReference type="Pfam" id="PF05730">
    <property type="entry name" value="CFEM"/>
    <property type="match status" value="1"/>
</dbReference>
<keyword evidence="9" id="KW-1185">Reference proteome</keyword>
<organism evidence="8 9">
    <name type="scientific">Rickenella mellea</name>
    <dbReference type="NCBI Taxonomy" id="50990"/>
    <lineage>
        <taxon>Eukaryota</taxon>
        <taxon>Fungi</taxon>
        <taxon>Dikarya</taxon>
        <taxon>Basidiomycota</taxon>
        <taxon>Agaricomycotina</taxon>
        <taxon>Agaricomycetes</taxon>
        <taxon>Hymenochaetales</taxon>
        <taxon>Rickenellaceae</taxon>
        <taxon>Rickenella</taxon>
    </lineage>
</organism>
<dbReference type="GO" id="GO:0005576">
    <property type="term" value="C:extracellular region"/>
    <property type="evidence" value="ECO:0007669"/>
    <property type="project" value="UniProtKB-SubCell"/>
</dbReference>
<evidence type="ECO:0000256" key="5">
    <source>
        <dbReference type="SAM" id="MobiDB-lite"/>
    </source>
</evidence>
<dbReference type="PROSITE" id="PS52012">
    <property type="entry name" value="CFEM"/>
    <property type="match status" value="1"/>
</dbReference>
<keyword evidence="3" id="KW-0732">Signal</keyword>
<gene>
    <name evidence="8" type="ORF">BD410DRAFT_795148</name>
</gene>
<keyword evidence="2" id="KW-0964">Secreted</keyword>
<dbReference type="AlphaFoldDB" id="A0A4Y7PQ72"/>
<evidence type="ECO:0000256" key="6">
    <source>
        <dbReference type="SAM" id="Phobius"/>
    </source>
</evidence>